<reference evidence="1 2" key="1">
    <citation type="submission" date="2013-09" db="EMBL/GenBank/DDBJ databases">
        <title>Corchorus capsularis genome sequencing.</title>
        <authorList>
            <person name="Alam M."/>
            <person name="Haque M.S."/>
            <person name="Islam M.S."/>
            <person name="Emdad E.M."/>
            <person name="Islam M.M."/>
            <person name="Ahmed B."/>
            <person name="Halim A."/>
            <person name="Hossen Q.M.M."/>
            <person name="Hossain M.Z."/>
            <person name="Ahmed R."/>
            <person name="Khan M.M."/>
            <person name="Islam R."/>
            <person name="Rashid M.M."/>
            <person name="Khan S.A."/>
            <person name="Rahman M.S."/>
            <person name="Alam M."/>
        </authorList>
    </citation>
    <scope>NUCLEOTIDE SEQUENCE [LARGE SCALE GENOMIC DNA]</scope>
    <source>
        <strain evidence="2">cv. CVL-1</strain>
        <tissue evidence="1">Whole seedling</tissue>
    </source>
</reference>
<organism evidence="1 2">
    <name type="scientific">Corchorus capsularis</name>
    <name type="common">Jute</name>
    <dbReference type="NCBI Taxonomy" id="210143"/>
    <lineage>
        <taxon>Eukaryota</taxon>
        <taxon>Viridiplantae</taxon>
        <taxon>Streptophyta</taxon>
        <taxon>Embryophyta</taxon>
        <taxon>Tracheophyta</taxon>
        <taxon>Spermatophyta</taxon>
        <taxon>Magnoliopsida</taxon>
        <taxon>eudicotyledons</taxon>
        <taxon>Gunneridae</taxon>
        <taxon>Pentapetalae</taxon>
        <taxon>rosids</taxon>
        <taxon>malvids</taxon>
        <taxon>Malvales</taxon>
        <taxon>Malvaceae</taxon>
        <taxon>Grewioideae</taxon>
        <taxon>Apeibeae</taxon>
        <taxon>Corchorus</taxon>
    </lineage>
</organism>
<keyword evidence="2" id="KW-1185">Reference proteome</keyword>
<evidence type="ECO:0000313" key="2">
    <source>
        <dbReference type="Proteomes" id="UP000188268"/>
    </source>
</evidence>
<dbReference type="EMBL" id="AWWV01009981">
    <property type="protein sequence ID" value="OMO82612.1"/>
    <property type="molecule type" value="Genomic_DNA"/>
</dbReference>
<accession>A0A1R3IJ44</accession>
<proteinExistence type="predicted"/>
<feature type="non-terminal residue" evidence="1">
    <location>
        <position position="33"/>
    </location>
</feature>
<evidence type="ECO:0000313" key="1">
    <source>
        <dbReference type="EMBL" id="OMO82612.1"/>
    </source>
</evidence>
<sequence>NPSEKINAIHLATEVSAVRGKFQDLSVKPGTEE</sequence>
<gene>
    <name evidence="1" type="ORF">CCACVL1_11864</name>
</gene>
<dbReference type="AlphaFoldDB" id="A0A1R3IJ44"/>
<dbReference type="Proteomes" id="UP000188268">
    <property type="component" value="Unassembled WGS sequence"/>
</dbReference>
<dbReference type="Gramene" id="OMO82612">
    <property type="protein sequence ID" value="OMO82612"/>
    <property type="gene ID" value="CCACVL1_11864"/>
</dbReference>
<protein>
    <submittedName>
        <fullName evidence="1">Uncharacterized protein</fullName>
    </submittedName>
</protein>
<comment type="caution">
    <text evidence="1">The sequence shown here is derived from an EMBL/GenBank/DDBJ whole genome shotgun (WGS) entry which is preliminary data.</text>
</comment>
<name>A0A1R3IJ44_COCAP</name>
<feature type="non-terminal residue" evidence="1">
    <location>
        <position position="1"/>
    </location>
</feature>